<feature type="domain" description="Sigma-54 factor interaction" evidence="6">
    <location>
        <begin position="154"/>
        <end position="382"/>
    </location>
</feature>
<keyword evidence="5" id="KW-0804">Transcription</keyword>
<dbReference type="SUPFAM" id="SSF52540">
    <property type="entry name" value="P-loop containing nucleoside triphosphate hydrolases"/>
    <property type="match status" value="1"/>
</dbReference>
<dbReference type="GO" id="GO:0005524">
    <property type="term" value="F:ATP binding"/>
    <property type="evidence" value="ECO:0007669"/>
    <property type="project" value="UniProtKB-KW"/>
</dbReference>
<keyword evidence="1" id="KW-0547">Nucleotide-binding</keyword>
<dbReference type="GO" id="GO:0043565">
    <property type="term" value="F:sequence-specific DNA binding"/>
    <property type="evidence" value="ECO:0007669"/>
    <property type="project" value="InterPro"/>
</dbReference>
<evidence type="ECO:0000256" key="4">
    <source>
        <dbReference type="ARBA" id="ARBA00023125"/>
    </source>
</evidence>
<evidence type="ECO:0000256" key="2">
    <source>
        <dbReference type="ARBA" id="ARBA00022840"/>
    </source>
</evidence>
<dbReference type="Gene3D" id="1.10.10.60">
    <property type="entry name" value="Homeodomain-like"/>
    <property type="match status" value="1"/>
</dbReference>
<dbReference type="InterPro" id="IPR058031">
    <property type="entry name" value="AAA_lid_NorR"/>
</dbReference>
<dbReference type="Pfam" id="PF00158">
    <property type="entry name" value="Sigma54_activat"/>
    <property type="match status" value="1"/>
</dbReference>
<evidence type="ECO:0000313" key="7">
    <source>
        <dbReference type="EMBL" id="MBB6216387.1"/>
    </source>
</evidence>
<comment type="caution">
    <text evidence="7">The sequence shown here is derived from an EMBL/GenBank/DDBJ whole genome shotgun (WGS) entry which is preliminary data.</text>
</comment>
<dbReference type="InterPro" id="IPR002197">
    <property type="entry name" value="HTH_Fis"/>
</dbReference>
<gene>
    <name evidence="7" type="ORF">HNQ80_002487</name>
</gene>
<dbReference type="Pfam" id="PF02954">
    <property type="entry name" value="HTH_8"/>
    <property type="match status" value="1"/>
</dbReference>
<dbReference type="Gene3D" id="1.10.8.60">
    <property type="match status" value="1"/>
</dbReference>
<proteinExistence type="predicted"/>
<dbReference type="InterPro" id="IPR003593">
    <property type="entry name" value="AAA+_ATPase"/>
</dbReference>
<dbReference type="PANTHER" id="PTHR32071:SF74">
    <property type="entry name" value="TRANSCRIPTIONAL ACTIVATOR ROCR"/>
    <property type="match status" value="1"/>
</dbReference>
<dbReference type="PANTHER" id="PTHR32071">
    <property type="entry name" value="TRANSCRIPTIONAL REGULATORY PROTEIN"/>
    <property type="match status" value="1"/>
</dbReference>
<organism evidence="7 8">
    <name type="scientific">Anaerosolibacter carboniphilus</name>
    <dbReference type="NCBI Taxonomy" id="1417629"/>
    <lineage>
        <taxon>Bacteria</taxon>
        <taxon>Bacillati</taxon>
        <taxon>Bacillota</taxon>
        <taxon>Clostridia</taxon>
        <taxon>Peptostreptococcales</taxon>
        <taxon>Thermotaleaceae</taxon>
        <taxon>Anaerosolibacter</taxon>
    </lineage>
</organism>
<dbReference type="InterPro" id="IPR027417">
    <property type="entry name" value="P-loop_NTPase"/>
</dbReference>
<evidence type="ECO:0000256" key="1">
    <source>
        <dbReference type="ARBA" id="ARBA00022741"/>
    </source>
</evidence>
<dbReference type="SUPFAM" id="SSF46689">
    <property type="entry name" value="Homeodomain-like"/>
    <property type="match status" value="1"/>
</dbReference>
<keyword evidence="3" id="KW-0805">Transcription regulation</keyword>
<keyword evidence="8" id="KW-1185">Reference proteome</keyword>
<dbReference type="PROSITE" id="PS00676">
    <property type="entry name" value="SIGMA54_INTERACT_2"/>
    <property type="match status" value="1"/>
</dbReference>
<dbReference type="FunFam" id="3.40.50.300:FF:000006">
    <property type="entry name" value="DNA-binding transcriptional regulator NtrC"/>
    <property type="match status" value="1"/>
</dbReference>
<dbReference type="AlphaFoldDB" id="A0A841KSJ1"/>
<dbReference type="InterPro" id="IPR009057">
    <property type="entry name" value="Homeodomain-like_sf"/>
</dbReference>
<dbReference type="PRINTS" id="PR01590">
    <property type="entry name" value="HTHFIS"/>
</dbReference>
<evidence type="ECO:0000256" key="3">
    <source>
        <dbReference type="ARBA" id="ARBA00023015"/>
    </source>
</evidence>
<dbReference type="EMBL" id="JACHEN010000014">
    <property type="protein sequence ID" value="MBB6216387.1"/>
    <property type="molecule type" value="Genomic_DNA"/>
</dbReference>
<dbReference type="PROSITE" id="PS50045">
    <property type="entry name" value="SIGMA54_INTERACT_4"/>
    <property type="match status" value="1"/>
</dbReference>
<dbReference type="GO" id="GO:0006355">
    <property type="term" value="P:regulation of DNA-templated transcription"/>
    <property type="evidence" value="ECO:0007669"/>
    <property type="project" value="InterPro"/>
</dbReference>
<dbReference type="InterPro" id="IPR025943">
    <property type="entry name" value="Sigma_54_int_dom_ATP-bd_2"/>
</dbReference>
<name>A0A841KSJ1_9FIRM</name>
<dbReference type="Gene3D" id="3.40.50.300">
    <property type="entry name" value="P-loop containing nucleotide triphosphate hydrolases"/>
    <property type="match status" value="1"/>
</dbReference>
<reference evidence="7 8" key="1">
    <citation type="submission" date="2020-08" db="EMBL/GenBank/DDBJ databases">
        <title>Genomic Encyclopedia of Type Strains, Phase IV (KMG-IV): sequencing the most valuable type-strain genomes for metagenomic binning, comparative biology and taxonomic classification.</title>
        <authorList>
            <person name="Goeker M."/>
        </authorList>
    </citation>
    <scope>NUCLEOTIDE SEQUENCE [LARGE SCALE GENOMIC DNA]</scope>
    <source>
        <strain evidence="7 8">DSM 103526</strain>
    </source>
</reference>
<dbReference type="Pfam" id="PF25601">
    <property type="entry name" value="AAA_lid_14"/>
    <property type="match status" value="1"/>
</dbReference>
<dbReference type="PROSITE" id="PS00688">
    <property type="entry name" value="SIGMA54_INTERACT_3"/>
    <property type="match status" value="1"/>
</dbReference>
<dbReference type="Gene3D" id="3.30.450.20">
    <property type="entry name" value="PAS domain"/>
    <property type="match status" value="1"/>
</dbReference>
<sequence>MATKKDDMIKKMEYIDGITIIDTSGTILFSVKFNPTFHPEVFDNNILGKKLTEVFTNINEDTSTLIKSMKLGIPIYKKRQPIVSGTNDEIYTTNVSVPIKTNGRIIGAIELSKDITSNRIESNEIIEMNFDKFDYQLFRDHLGPDRARYTLEDIISDDGKVKEIKAFIPKIANSASPVFIYGETGTGKELFAHAIHNAGGKKGGPFITQNCAAIPENLLESILFGTTKGSFTGAFDNAGLFEIAEGGSIFLDEINSMPISLQSKLLRVLQDGFVRRLGDKKERKINTRVIVAANMNPKECVRKGLLRQDIYYRLCALTIYVPPLRERIGDIPILLNFLMNKYNRLLDKKIKGVSKAVYDLITRYSWPGNVRELEHLIEYAINKLDQEEDIIDIHHITEKINEMMGIEDIESSEEVVPLKDVIASIERTMIGQAVRKTAGNVSKAADLLQIPRQTLQKKMNKYNLSTK</sequence>
<dbReference type="CDD" id="cd00009">
    <property type="entry name" value="AAA"/>
    <property type="match status" value="1"/>
</dbReference>
<dbReference type="SMART" id="SM00382">
    <property type="entry name" value="AAA"/>
    <property type="match status" value="1"/>
</dbReference>
<evidence type="ECO:0000256" key="5">
    <source>
        <dbReference type="ARBA" id="ARBA00023163"/>
    </source>
</evidence>
<evidence type="ECO:0000259" key="6">
    <source>
        <dbReference type="PROSITE" id="PS50045"/>
    </source>
</evidence>
<dbReference type="InterPro" id="IPR025662">
    <property type="entry name" value="Sigma_54_int_dom_ATP-bd_1"/>
</dbReference>
<dbReference type="PROSITE" id="PS00675">
    <property type="entry name" value="SIGMA54_INTERACT_1"/>
    <property type="match status" value="1"/>
</dbReference>
<dbReference type="Proteomes" id="UP000579281">
    <property type="component" value="Unassembled WGS sequence"/>
</dbReference>
<dbReference type="RefSeq" id="WP_184310922.1">
    <property type="nucleotide sequence ID" value="NZ_JACHEN010000014.1"/>
</dbReference>
<dbReference type="InterPro" id="IPR025944">
    <property type="entry name" value="Sigma_54_int_dom_CS"/>
</dbReference>
<keyword evidence="4" id="KW-0238">DNA-binding</keyword>
<evidence type="ECO:0000313" key="8">
    <source>
        <dbReference type="Proteomes" id="UP000579281"/>
    </source>
</evidence>
<dbReference type="InterPro" id="IPR002078">
    <property type="entry name" value="Sigma_54_int"/>
</dbReference>
<keyword evidence="2" id="KW-0067">ATP-binding</keyword>
<protein>
    <submittedName>
        <fullName evidence="7">Arginine utilization regulatory protein</fullName>
    </submittedName>
</protein>
<accession>A0A841KSJ1</accession>